<evidence type="ECO:0000256" key="1">
    <source>
        <dbReference type="SAM" id="MobiDB-lite"/>
    </source>
</evidence>
<reference evidence="2 3" key="1">
    <citation type="journal article" date="2014" name="PLoS ONE">
        <title>De novo Genome Assembly of the Fungal Plant Pathogen Pyrenophora semeniperda.</title>
        <authorList>
            <person name="Soliai M.M."/>
            <person name="Meyer S.E."/>
            <person name="Udall J.A."/>
            <person name="Elzinga D.E."/>
            <person name="Hermansen R.A."/>
            <person name="Bodily P.M."/>
            <person name="Hart A.A."/>
            <person name="Coleman C.E."/>
        </authorList>
    </citation>
    <scope>NUCLEOTIDE SEQUENCE [LARGE SCALE GENOMIC DNA]</scope>
    <source>
        <strain evidence="2 3">CCB06</strain>
        <tissue evidence="2">Mycelium</tissue>
    </source>
</reference>
<feature type="compositionally biased region" description="Polar residues" evidence="1">
    <location>
        <begin position="209"/>
        <end position="219"/>
    </location>
</feature>
<feature type="region of interest" description="Disordered" evidence="1">
    <location>
        <begin position="143"/>
        <end position="239"/>
    </location>
</feature>
<sequence length="239" mass="25267">MNASATSSPSSPADFNPSFNTMSTSHTQTPRRSIMMVVNELNAAVEASSGEVTIEILRATQGVVSKMQKAVGYMNAPHPEVEAELQEEIAQIEPKIVQGTVTKAEADHLHSLEARAHGYTEKGGIAAAAQSIAAKRERKLSLSSASGSVTSLTSGRSRANSRNFTSPHQHAHTGEGSTIPKIETITFTSEEPDTIPSCEASADKGGSFSDISNTSSRPVETSPKEKSLNGLDLNKSEKS</sequence>
<feature type="compositionally biased region" description="Polar residues" evidence="1">
    <location>
        <begin position="156"/>
        <end position="168"/>
    </location>
</feature>
<evidence type="ECO:0008006" key="4">
    <source>
        <dbReference type="Google" id="ProtNLM"/>
    </source>
</evidence>
<evidence type="ECO:0000313" key="2">
    <source>
        <dbReference type="EMBL" id="RMZ66867.1"/>
    </source>
</evidence>
<name>A0A3M7LX75_9PLEO</name>
<proteinExistence type="predicted"/>
<feature type="compositionally biased region" description="Polar residues" evidence="1">
    <location>
        <begin position="17"/>
        <end position="30"/>
    </location>
</feature>
<keyword evidence="3" id="KW-1185">Reference proteome</keyword>
<dbReference type="AlphaFoldDB" id="A0A3M7LX75"/>
<accession>A0A3M7LX75</accession>
<feature type="compositionally biased region" description="Low complexity" evidence="1">
    <location>
        <begin position="143"/>
        <end position="155"/>
    </location>
</feature>
<evidence type="ECO:0000313" key="3">
    <source>
        <dbReference type="Proteomes" id="UP000265663"/>
    </source>
</evidence>
<dbReference type="EMBL" id="KE747809">
    <property type="protein sequence ID" value="RMZ66867.1"/>
    <property type="molecule type" value="Genomic_DNA"/>
</dbReference>
<feature type="region of interest" description="Disordered" evidence="1">
    <location>
        <begin position="1"/>
        <end position="30"/>
    </location>
</feature>
<feature type="compositionally biased region" description="Low complexity" evidence="1">
    <location>
        <begin position="1"/>
        <end position="13"/>
    </location>
</feature>
<gene>
    <name evidence="2" type="ORF">GMOD_00002242</name>
</gene>
<dbReference type="OrthoDB" id="2799468at2759"/>
<dbReference type="Proteomes" id="UP000265663">
    <property type="component" value="Unassembled WGS sequence"/>
</dbReference>
<organism evidence="2 3">
    <name type="scientific">Pyrenophora seminiperda CCB06</name>
    <dbReference type="NCBI Taxonomy" id="1302712"/>
    <lineage>
        <taxon>Eukaryota</taxon>
        <taxon>Fungi</taxon>
        <taxon>Dikarya</taxon>
        <taxon>Ascomycota</taxon>
        <taxon>Pezizomycotina</taxon>
        <taxon>Dothideomycetes</taxon>
        <taxon>Pleosporomycetidae</taxon>
        <taxon>Pleosporales</taxon>
        <taxon>Pleosporineae</taxon>
        <taxon>Pleosporaceae</taxon>
        <taxon>Pyrenophora</taxon>
    </lineage>
</organism>
<protein>
    <recommendedName>
        <fullName evidence="4">SMP domain-containing protein</fullName>
    </recommendedName>
</protein>